<comment type="caution">
    <text evidence="2">The sequence shown here is derived from an EMBL/GenBank/DDBJ whole genome shotgun (WGS) entry which is preliminary data.</text>
</comment>
<evidence type="ECO:0000256" key="1">
    <source>
        <dbReference type="SAM" id="SignalP"/>
    </source>
</evidence>
<dbReference type="PROSITE" id="PS51318">
    <property type="entry name" value="TAT"/>
    <property type="match status" value="1"/>
</dbReference>
<dbReference type="RefSeq" id="WP_390313537.1">
    <property type="nucleotide sequence ID" value="NZ_JBHSPB010000001.1"/>
</dbReference>
<name>A0ABW0YSX2_9ACTN</name>
<dbReference type="PANTHER" id="PTHR32015:SF1">
    <property type="entry name" value="LIPASE"/>
    <property type="match status" value="1"/>
</dbReference>
<feature type="chain" id="PRO_5046596304" evidence="1">
    <location>
        <begin position="32"/>
        <end position="300"/>
    </location>
</feature>
<keyword evidence="1" id="KW-0732">Signal</keyword>
<reference evidence="3" key="1">
    <citation type="journal article" date="2019" name="Int. J. Syst. Evol. Microbiol.">
        <title>The Global Catalogue of Microorganisms (GCM) 10K type strain sequencing project: providing services to taxonomists for standard genome sequencing and annotation.</title>
        <authorList>
            <consortium name="The Broad Institute Genomics Platform"/>
            <consortium name="The Broad Institute Genome Sequencing Center for Infectious Disease"/>
            <person name="Wu L."/>
            <person name="Ma J."/>
        </authorList>
    </citation>
    <scope>NUCLEOTIDE SEQUENCE [LARGE SCALE GENOMIC DNA]</scope>
    <source>
        <strain evidence="3">CGMCC 4.7304</strain>
    </source>
</reference>
<feature type="signal peptide" evidence="1">
    <location>
        <begin position="1"/>
        <end position="31"/>
    </location>
</feature>
<dbReference type="EMBL" id="JBHSPB010000001">
    <property type="protein sequence ID" value="MFC5718568.1"/>
    <property type="molecule type" value="Genomic_DNA"/>
</dbReference>
<organism evidence="2 3">
    <name type="scientific">Streptomyces gamaensis</name>
    <dbReference type="NCBI Taxonomy" id="1763542"/>
    <lineage>
        <taxon>Bacteria</taxon>
        <taxon>Bacillati</taxon>
        <taxon>Actinomycetota</taxon>
        <taxon>Actinomycetes</taxon>
        <taxon>Kitasatosporales</taxon>
        <taxon>Streptomycetaceae</taxon>
        <taxon>Streptomyces</taxon>
    </lineage>
</organism>
<dbReference type="SUPFAM" id="SSF53474">
    <property type="entry name" value="alpha/beta-Hydrolases"/>
    <property type="match status" value="1"/>
</dbReference>
<sequence>MRLPWSRIRALSAAAALALAATVLGAAPATAAPTPTASSASAASSTVTSGWNDYSCRPSAAHPRPVVLVHGTMGNATDNWLLIAPYLKNRGYCVFSFDYGQVKGIPVMYGLAPAAEGVDKLKTFVDRVLTATGTDKVDLVAHSQGSMIARGYMKFEGGAPKVNALVAIAPNNQGTTLVGLTKLMDAVPGARGLITMTLPGLTDQAIGSDFLKRLNEGGDTLPGIKYTIITTKYDEIVTPHSGNYLTGPGDIHNVQLQDLCPVDASMHITVAFDRLAAHEIANALDPANASRTTCASVVLD</sequence>
<protein>
    <submittedName>
        <fullName evidence="2">Esterase/lipase family protein</fullName>
    </submittedName>
</protein>
<dbReference type="InterPro" id="IPR029058">
    <property type="entry name" value="AB_hydrolase_fold"/>
</dbReference>
<dbReference type="InterPro" id="IPR002918">
    <property type="entry name" value="Lipase_EstA/Esterase_EstB"/>
</dbReference>
<evidence type="ECO:0000313" key="2">
    <source>
        <dbReference type="EMBL" id="MFC5718568.1"/>
    </source>
</evidence>
<accession>A0ABW0YSX2</accession>
<gene>
    <name evidence="2" type="ORF">ACFP1Z_00025</name>
</gene>
<proteinExistence type="predicted"/>
<dbReference type="Proteomes" id="UP001596083">
    <property type="component" value="Unassembled WGS sequence"/>
</dbReference>
<keyword evidence="3" id="KW-1185">Reference proteome</keyword>
<dbReference type="Pfam" id="PF01674">
    <property type="entry name" value="Lipase_2"/>
    <property type="match status" value="1"/>
</dbReference>
<dbReference type="Gene3D" id="3.40.50.1820">
    <property type="entry name" value="alpha/beta hydrolase"/>
    <property type="match status" value="1"/>
</dbReference>
<dbReference type="InterPro" id="IPR006311">
    <property type="entry name" value="TAT_signal"/>
</dbReference>
<dbReference type="PANTHER" id="PTHR32015">
    <property type="entry name" value="FASTING INDUCED LIPASE"/>
    <property type="match status" value="1"/>
</dbReference>
<evidence type="ECO:0000313" key="3">
    <source>
        <dbReference type="Proteomes" id="UP001596083"/>
    </source>
</evidence>